<dbReference type="Gene3D" id="3.40.630.30">
    <property type="match status" value="2"/>
</dbReference>
<reference evidence="7 8" key="1">
    <citation type="submission" date="2020-05" db="EMBL/GenBank/DDBJ databases">
        <title>MicrobeNet Type strains.</title>
        <authorList>
            <person name="Nicholson A.C."/>
        </authorList>
    </citation>
    <scope>NUCLEOTIDE SEQUENCE [LARGE SCALE GENOMIC DNA]</scope>
    <source>
        <strain evidence="7 8">JCM 3224</strain>
    </source>
</reference>
<evidence type="ECO:0000313" key="8">
    <source>
        <dbReference type="Proteomes" id="UP000586827"/>
    </source>
</evidence>
<feature type="binding site" evidence="5">
    <location>
        <begin position="121"/>
        <end position="122"/>
    </location>
    <ligand>
        <name>acetyl-CoA</name>
        <dbReference type="ChEBI" id="CHEBI:57288"/>
    </ligand>
</feature>
<dbReference type="Proteomes" id="UP000586827">
    <property type="component" value="Unassembled WGS sequence"/>
</dbReference>
<sequence>MASTNGITVRPATSADWPGIVQLLETCFGTRYDQPELDNIPDLFPAERAFVAVDGDQIVGHTVDRTMTVTVPGERTVGACGVSGVAVAPTHRRRGLLRALYTEQHARTESDGLPLTIFTVSEGTIYGRFGYGPTIAANEIEIDKHAAIEFRSTTPDPGGVTIAPVAEATSRIKAVYDRWRRLVPGAQARPDANWNIWFGEPERYRDGASTLFALLHADGYALYRRQWREHESVALLVELRAVTSEAHTALWRVLLSLDLVKKVEADIADDDPLPYLLADPRTVKVTGRYDSLWARIMDVPAALTARTYQRDLDIVLAVDDPFRNAGGTFALRIRDGIAECEPTTRPADLELGIDVLGSLYFGTYRARNFAAANRIQVKDRTALRDFDQAFTSDREACLGWFF</sequence>
<feature type="binding site" evidence="5">
    <location>
        <begin position="93"/>
        <end position="98"/>
    </location>
    <ligand>
        <name>acetyl-CoA</name>
        <dbReference type="ChEBI" id="CHEBI:57288"/>
    </ligand>
</feature>
<gene>
    <name evidence="7" type="ORF">HLB23_17785</name>
</gene>
<evidence type="ECO:0000259" key="6">
    <source>
        <dbReference type="PROSITE" id="PS51186"/>
    </source>
</evidence>
<proteinExistence type="inferred from homology"/>
<dbReference type="Pfam" id="PF13530">
    <property type="entry name" value="SCP2_2"/>
    <property type="match status" value="1"/>
</dbReference>
<dbReference type="GO" id="GO:0030649">
    <property type="term" value="P:aminoglycoside antibiotic catabolic process"/>
    <property type="evidence" value="ECO:0007669"/>
    <property type="project" value="TreeGrafter"/>
</dbReference>
<protein>
    <submittedName>
        <fullName evidence="7">GNAT family N-acetyltransferase</fullName>
    </submittedName>
</protein>
<keyword evidence="2" id="KW-1036">Host cytoplasmic vesicle</keyword>
<dbReference type="InterPro" id="IPR051554">
    <property type="entry name" value="Acetyltransferase_Eis"/>
</dbReference>
<dbReference type="HAMAP" id="MF_01812">
    <property type="entry name" value="Eis"/>
    <property type="match status" value="1"/>
</dbReference>
<comment type="caution">
    <text evidence="7">The sequence shown here is derived from an EMBL/GenBank/DDBJ whole genome shotgun (WGS) entry which is preliminary data.</text>
</comment>
<dbReference type="NCBIfam" id="NF002367">
    <property type="entry name" value="PRK01346.1-4"/>
    <property type="match status" value="1"/>
</dbReference>
<dbReference type="Gene3D" id="3.30.1050.10">
    <property type="entry name" value="SCP2 sterol-binding domain"/>
    <property type="match status" value="1"/>
</dbReference>
<dbReference type="SUPFAM" id="SSF55729">
    <property type="entry name" value="Acyl-CoA N-acyltransferases (Nat)"/>
    <property type="match status" value="1"/>
</dbReference>
<dbReference type="InterPro" id="IPR016181">
    <property type="entry name" value="Acyl_CoA_acyltransferase"/>
</dbReference>
<organism evidence="7 8">
    <name type="scientific">Nocardia uniformis</name>
    <dbReference type="NCBI Taxonomy" id="53432"/>
    <lineage>
        <taxon>Bacteria</taxon>
        <taxon>Bacillati</taxon>
        <taxon>Actinomycetota</taxon>
        <taxon>Actinomycetes</taxon>
        <taxon>Mycobacteriales</taxon>
        <taxon>Nocardiaceae</taxon>
        <taxon>Nocardia</taxon>
    </lineage>
</organism>
<keyword evidence="3 5" id="KW-0808">Transferase</keyword>
<name>A0A849C9Y9_9NOCA</name>
<accession>A0A849C9Y9</accession>
<dbReference type="InterPro" id="IPR041380">
    <property type="entry name" value="Acetyltransf_17"/>
</dbReference>
<dbReference type="RefSeq" id="WP_067519713.1">
    <property type="nucleotide sequence ID" value="NZ_JABELX010000006.1"/>
</dbReference>
<dbReference type="PANTHER" id="PTHR37817">
    <property type="entry name" value="N-ACETYLTRANSFERASE EIS"/>
    <property type="match status" value="1"/>
</dbReference>
<comment type="subunit">
    <text evidence="5">Homohexamer; trimer of dimers.</text>
</comment>
<evidence type="ECO:0000256" key="5">
    <source>
        <dbReference type="HAMAP-Rule" id="MF_01812"/>
    </source>
</evidence>
<dbReference type="InterPro" id="IPR022902">
    <property type="entry name" value="NAcTrfase_Eis"/>
</dbReference>
<dbReference type="AlphaFoldDB" id="A0A849C9Y9"/>
<dbReference type="CDD" id="cd04301">
    <property type="entry name" value="NAT_SF"/>
    <property type="match status" value="1"/>
</dbReference>
<dbReference type="PANTHER" id="PTHR37817:SF1">
    <property type="entry name" value="N-ACETYLTRANSFERASE EIS"/>
    <property type="match status" value="1"/>
</dbReference>
<evidence type="ECO:0000313" key="7">
    <source>
        <dbReference type="EMBL" id="NNH71689.1"/>
    </source>
</evidence>
<dbReference type="SUPFAM" id="SSF55718">
    <property type="entry name" value="SCP-like"/>
    <property type="match status" value="1"/>
</dbReference>
<keyword evidence="8" id="KW-1185">Reference proteome</keyword>
<dbReference type="InterPro" id="IPR036527">
    <property type="entry name" value="SCP2_sterol-bd_dom_sf"/>
</dbReference>
<feature type="active site" description="Proton acceptor; via carboxylate" evidence="5">
    <location>
        <position position="402"/>
    </location>
</feature>
<feature type="domain" description="N-acetyltransferase" evidence="6">
    <location>
        <begin position="7"/>
        <end position="155"/>
    </location>
</feature>
<feature type="binding site" evidence="5">
    <location>
        <begin position="85"/>
        <end position="87"/>
    </location>
    <ligand>
        <name>acetyl-CoA</name>
        <dbReference type="ChEBI" id="CHEBI:57288"/>
    </ligand>
</feature>
<dbReference type="InterPro" id="IPR025559">
    <property type="entry name" value="Eis_dom"/>
</dbReference>
<feature type="active site" description="Proton donor" evidence="5">
    <location>
        <position position="126"/>
    </location>
</feature>
<dbReference type="Pfam" id="PF17668">
    <property type="entry name" value="Acetyltransf_17"/>
    <property type="match status" value="1"/>
</dbReference>
<dbReference type="PROSITE" id="PS51186">
    <property type="entry name" value="GNAT"/>
    <property type="match status" value="1"/>
</dbReference>
<comment type="similarity">
    <text evidence="1 5">Belongs to the acetyltransferase Eis family.</text>
</comment>
<dbReference type="Pfam" id="PF13527">
    <property type="entry name" value="Acetyltransf_9"/>
    <property type="match status" value="1"/>
</dbReference>
<keyword evidence="4 5" id="KW-0012">Acyltransferase</keyword>
<evidence type="ECO:0000256" key="2">
    <source>
        <dbReference type="ARBA" id="ARBA00022488"/>
    </source>
</evidence>
<dbReference type="GO" id="GO:0034069">
    <property type="term" value="F:aminoglycoside N-acetyltransferase activity"/>
    <property type="evidence" value="ECO:0007669"/>
    <property type="project" value="TreeGrafter"/>
</dbReference>
<evidence type="ECO:0000256" key="3">
    <source>
        <dbReference type="ARBA" id="ARBA00022679"/>
    </source>
</evidence>
<dbReference type="InterPro" id="IPR000182">
    <property type="entry name" value="GNAT_dom"/>
</dbReference>
<dbReference type="EMBL" id="JABELX010000006">
    <property type="protein sequence ID" value="NNH71689.1"/>
    <property type="molecule type" value="Genomic_DNA"/>
</dbReference>
<evidence type="ECO:0000256" key="1">
    <source>
        <dbReference type="ARBA" id="ARBA00009213"/>
    </source>
</evidence>
<evidence type="ECO:0000256" key="4">
    <source>
        <dbReference type="ARBA" id="ARBA00023315"/>
    </source>
</evidence>